<feature type="region of interest" description="Disordered" evidence="1">
    <location>
        <begin position="1"/>
        <end position="24"/>
    </location>
</feature>
<dbReference type="AlphaFoldDB" id="A0AAV6FI07"/>
<accession>A0AAV6FI07</accession>
<dbReference type="Proteomes" id="UP000823561">
    <property type="component" value="Chromosome 24"/>
</dbReference>
<sequence>MMPGQPAGLPLPPHPTPLPHTSSQTLTQSDYFTSIFLHSPPTCSCCVPPLSSKPTSSLYCETDRFFSFSLSGFFFPPHFLSSSLSFSPSSLKEKRMTPFPSTPQPSHTCTCTSHFGSLY</sequence>
<dbReference type="EMBL" id="JADWDJ010000024">
    <property type="protein sequence ID" value="KAG5260705.1"/>
    <property type="molecule type" value="Genomic_DNA"/>
</dbReference>
<comment type="caution">
    <text evidence="2">The sequence shown here is derived from an EMBL/GenBank/DDBJ whole genome shotgun (WGS) entry which is preliminary data.</text>
</comment>
<name>A0AAV6FI07_9TELE</name>
<feature type="compositionally biased region" description="Pro residues" evidence="1">
    <location>
        <begin position="9"/>
        <end position="18"/>
    </location>
</feature>
<protein>
    <submittedName>
        <fullName evidence="2">Uncharacterized protein</fullName>
    </submittedName>
</protein>
<evidence type="ECO:0000256" key="1">
    <source>
        <dbReference type="SAM" id="MobiDB-lite"/>
    </source>
</evidence>
<keyword evidence="3" id="KW-1185">Reference proteome</keyword>
<reference evidence="2" key="1">
    <citation type="submission" date="2020-10" db="EMBL/GenBank/DDBJ databases">
        <title>Chromosome-scale genome assembly of the Allis shad, Alosa alosa.</title>
        <authorList>
            <person name="Margot Z."/>
            <person name="Christophe K."/>
            <person name="Cabau C."/>
            <person name="Louis A."/>
            <person name="Berthelot C."/>
            <person name="Parey E."/>
            <person name="Roest Crollius H."/>
            <person name="Montfort J."/>
            <person name="Robinson-Rechavi M."/>
            <person name="Bucao C."/>
            <person name="Bouchez O."/>
            <person name="Gislard M."/>
            <person name="Lluch J."/>
            <person name="Milhes M."/>
            <person name="Lampietro C."/>
            <person name="Lopez Roques C."/>
            <person name="Donnadieu C."/>
            <person name="Braasch I."/>
            <person name="Desvignes T."/>
            <person name="Postlethwait J."/>
            <person name="Bobe J."/>
            <person name="Guiguen Y."/>
        </authorList>
    </citation>
    <scope>NUCLEOTIDE SEQUENCE</scope>
    <source>
        <strain evidence="2">M-15738</strain>
        <tissue evidence="2">Blood</tissue>
    </source>
</reference>
<evidence type="ECO:0000313" key="2">
    <source>
        <dbReference type="EMBL" id="KAG5260705.1"/>
    </source>
</evidence>
<evidence type="ECO:0000313" key="3">
    <source>
        <dbReference type="Proteomes" id="UP000823561"/>
    </source>
</evidence>
<gene>
    <name evidence="2" type="ORF">AALO_G00295480</name>
</gene>
<proteinExistence type="predicted"/>
<organism evidence="2 3">
    <name type="scientific">Alosa alosa</name>
    <name type="common">allis shad</name>
    <dbReference type="NCBI Taxonomy" id="278164"/>
    <lineage>
        <taxon>Eukaryota</taxon>
        <taxon>Metazoa</taxon>
        <taxon>Chordata</taxon>
        <taxon>Craniata</taxon>
        <taxon>Vertebrata</taxon>
        <taxon>Euteleostomi</taxon>
        <taxon>Actinopterygii</taxon>
        <taxon>Neopterygii</taxon>
        <taxon>Teleostei</taxon>
        <taxon>Clupei</taxon>
        <taxon>Clupeiformes</taxon>
        <taxon>Clupeoidei</taxon>
        <taxon>Clupeidae</taxon>
        <taxon>Alosa</taxon>
    </lineage>
</organism>